<organism evidence="1 2">
    <name type="scientific">Caerostris extrusa</name>
    <name type="common">Bark spider</name>
    <name type="synonym">Caerostris bankana</name>
    <dbReference type="NCBI Taxonomy" id="172846"/>
    <lineage>
        <taxon>Eukaryota</taxon>
        <taxon>Metazoa</taxon>
        <taxon>Ecdysozoa</taxon>
        <taxon>Arthropoda</taxon>
        <taxon>Chelicerata</taxon>
        <taxon>Arachnida</taxon>
        <taxon>Araneae</taxon>
        <taxon>Araneomorphae</taxon>
        <taxon>Entelegynae</taxon>
        <taxon>Araneoidea</taxon>
        <taxon>Araneidae</taxon>
        <taxon>Caerostris</taxon>
    </lineage>
</organism>
<keyword evidence="2" id="KW-1185">Reference proteome</keyword>
<evidence type="ECO:0000313" key="2">
    <source>
        <dbReference type="Proteomes" id="UP001054945"/>
    </source>
</evidence>
<reference evidence="1 2" key="1">
    <citation type="submission" date="2021-06" db="EMBL/GenBank/DDBJ databases">
        <title>Caerostris extrusa draft genome.</title>
        <authorList>
            <person name="Kono N."/>
            <person name="Arakawa K."/>
        </authorList>
    </citation>
    <scope>NUCLEOTIDE SEQUENCE [LARGE SCALE GENOMIC DNA]</scope>
</reference>
<comment type="caution">
    <text evidence="1">The sequence shown here is derived from an EMBL/GenBank/DDBJ whole genome shotgun (WGS) entry which is preliminary data.</text>
</comment>
<protein>
    <submittedName>
        <fullName evidence="1">Uncharacterized protein</fullName>
    </submittedName>
</protein>
<name>A0AAV4MPE6_CAEEX</name>
<evidence type="ECO:0000313" key="1">
    <source>
        <dbReference type="EMBL" id="GIX74422.1"/>
    </source>
</evidence>
<sequence length="237" mass="28067">MMTNLMKTLKEYSMSRLDCLAQLGYGGVNSTKLCFMYLDYYRVEQCQKYFYDYVLCIRNGSLNEYLFKKVHDCFRELWCLCSKPAVDLLIRVLVVAVVGYHPAYPNLGVLLPRNDSATVSYDYYYNGENFLDQDVNYDWREWKPINEERGLRQLFIVIGLRQSIVCRGDMIEEWSGVIRSCMHSKRHNASDFERLLKSLVFCIKKTPLTKCHFEKYSVFELAVDYMLKLFKIQLQNQ</sequence>
<proteinExistence type="predicted"/>
<dbReference type="EMBL" id="BPLR01020067">
    <property type="protein sequence ID" value="GIX74422.1"/>
    <property type="molecule type" value="Genomic_DNA"/>
</dbReference>
<gene>
    <name evidence="1" type="primary">AVEN_42719_1</name>
    <name evidence="1" type="ORF">CEXT_664822</name>
</gene>
<dbReference type="Proteomes" id="UP001054945">
    <property type="component" value="Unassembled WGS sequence"/>
</dbReference>
<accession>A0AAV4MPE6</accession>
<dbReference type="AlphaFoldDB" id="A0AAV4MPE6"/>